<dbReference type="EMBL" id="MU069757">
    <property type="protein sequence ID" value="KAF5834422.1"/>
    <property type="molecule type" value="Genomic_DNA"/>
</dbReference>
<evidence type="ECO:0000256" key="7">
    <source>
        <dbReference type="ARBA" id="ARBA00022989"/>
    </source>
</evidence>
<dbReference type="PANTHER" id="PTHR10791:SF224">
    <property type="entry name" value="SUGAR TRANSPORTER SWEET"/>
    <property type="match status" value="1"/>
</dbReference>
<accession>A0ABQ7GII3</accession>
<sequence>MVDNFNSDVLLKGIVPFLGCTVSCLMYMSPLNAVQHANGTKILGDLNPLPFSITICSSTVWFVYGLLKRDMFVCCPNMLGILLAFYSVLSTYALANERLQRRMRVLLCSECSILLLLGLTSSFWATSVQEQMVLWGLAGNLTTVCYFGAPLSTMTEVIRTRNSASILRPLTTMNTASASLWTAYGLALADAYIYIPNTIGLGLSCTQLSLACLFPSRQRHITPQHHAGLHLHGGSTTPHDKQGA</sequence>
<keyword evidence="4 9" id="KW-0762">Sugar transport</keyword>
<evidence type="ECO:0000256" key="3">
    <source>
        <dbReference type="ARBA" id="ARBA00022448"/>
    </source>
</evidence>
<dbReference type="InterPro" id="IPR004316">
    <property type="entry name" value="SWEET_rpt"/>
</dbReference>
<evidence type="ECO:0000313" key="10">
    <source>
        <dbReference type="EMBL" id="KAF5834422.1"/>
    </source>
</evidence>
<comment type="function">
    <text evidence="9">Mediates both low-affinity uptake and efflux of sugar across the membrane.</text>
</comment>
<comment type="subcellular location">
    <subcellularLocation>
        <location evidence="1">Endomembrane system</location>
        <topology evidence="1">Multi-pass membrane protein</topology>
    </subcellularLocation>
</comment>
<feature type="transmembrane region" description="Helical" evidence="9">
    <location>
        <begin position="166"/>
        <end position="187"/>
    </location>
</feature>
<keyword evidence="3 9" id="KW-0813">Transport</keyword>
<reference evidence="10" key="1">
    <citation type="submission" date="2017-08" db="EMBL/GenBank/DDBJ databases">
        <authorList>
            <person name="Polle J.E."/>
            <person name="Barry K."/>
            <person name="Cushman J."/>
            <person name="Schmutz J."/>
            <person name="Tran D."/>
            <person name="Hathwaick L.T."/>
            <person name="Yim W.C."/>
            <person name="Jenkins J."/>
            <person name="Mckie-Krisberg Z.M."/>
            <person name="Prochnik S."/>
            <person name="Lindquist E."/>
            <person name="Dockter R.B."/>
            <person name="Adam C."/>
            <person name="Molina H."/>
            <person name="Bunkerborg J."/>
            <person name="Jin E."/>
            <person name="Buchheim M."/>
            <person name="Magnuson J."/>
        </authorList>
    </citation>
    <scope>NUCLEOTIDE SEQUENCE</scope>
    <source>
        <strain evidence="10">CCAP 19/18</strain>
    </source>
</reference>
<keyword evidence="11" id="KW-1185">Reference proteome</keyword>
<keyword evidence="8 9" id="KW-0472">Membrane</keyword>
<dbReference type="Proteomes" id="UP000815325">
    <property type="component" value="Unassembled WGS sequence"/>
</dbReference>
<organism evidence="10 11">
    <name type="scientific">Dunaliella salina</name>
    <name type="common">Green alga</name>
    <name type="synonym">Protococcus salinus</name>
    <dbReference type="NCBI Taxonomy" id="3046"/>
    <lineage>
        <taxon>Eukaryota</taxon>
        <taxon>Viridiplantae</taxon>
        <taxon>Chlorophyta</taxon>
        <taxon>core chlorophytes</taxon>
        <taxon>Chlorophyceae</taxon>
        <taxon>CS clade</taxon>
        <taxon>Chlamydomonadales</taxon>
        <taxon>Dunaliellaceae</taxon>
        <taxon>Dunaliella</taxon>
    </lineage>
</organism>
<evidence type="ECO:0000256" key="1">
    <source>
        <dbReference type="ARBA" id="ARBA00004127"/>
    </source>
</evidence>
<dbReference type="InterPro" id="IPR047664">
    <property type="entry name" value="SWEET"/>
</dbReference>
<keyword evidence="6" id="KW-0677">Repeat</keyword>
<comment type="caution">
    <text evidence="10">The sequence shown here is derived from an EMBL/GenBank/DDBJ whole genome shotgun (WGS) entry which is preliminary data.</text>
</comment>
<feature type="transmembrane region" description="Helical" evidence="9">
    <location>
        <begin position="107"/>
        <end position="126"/>
    </location>
</feature>
<evidence type="ECO:0000256" key="9">
    <source>
        <dbReference type="RuleBase" id="RU910715"/>
    </source>
</evidence>
<evidence type="ECO:0000313" key="11">
    <source>
        <dbReference type="Proteomes" id="UP000815325"/>
    </source>
</evidence>
<comment type="caution">
    <text evidence="9">Lacks conserved residue(s) required for the propagation of feature annotation.</text>
</comment>
<dbReference type="Pfam" id="PF03083">
    <property type="entry name" value="MtN3_slv"/>
    <property type="match status" value="2"/>
</dbReference>
<evidence type="ECO:0000256" key="2">
    <source>
        <dbReference type="ARBA" id="ARBA00007809"/>
    </source>
</evidence>
<keyword evidence="5 9" id="KW-0812">Transmembrane</keyword>
<proteinExistence type="inferred from homology"/>
<evidence type="ECO:0000256" key="4">
    <source>
        <dbReference type="ARBA" id="ARBA00022597"/>
    </source>
</evidence>
<feature type="transmembrane region" description="Helical" evidence="9">
    <location>
        <begin position="14"/>
        <end position="34"/>
    </location>
</feature>
<evidence type="ECO:0000256" key="6">
    <source>
        <dbReference type="ARBA" id="ARBA00022737"/>
    </source>
</evidence>
<keyword evidence="7 9" id="KW-1133">Transmembrane helix</keyword>
<dbReference type="Gene3D" id="1.20.1280.290">
    <property type="match status" value="2"/>
</dbReference>
<comment type="similarity">
    <text evidence="2 9">Belongs to the SWEET sugar transporter family.</text>
</comment>
<evidence type="ECO:0000256" key="8">
    <source>
        <dbReference type="ARBA" id="ARBA00023136"/>
    </source>
</evidence>
<name>A0ABQ7GII3_DUNSA</name>
<evidence type="ECO:0000256" key="5">
    <source>
        <dbReference type="ARBA" id="ARBA00022692"/>
    </source>
</evidence>
<gene>
    <name evidence="10" type="ORF">DUNSADRAFT_8924</name>
</gene>
<dbReference type="PANTHER" id="PTHR10791">
    <property type="entry name" value="RAG1-ACTIVATING PROTEIN 1"/>
    <property type="match status" value="1"/>
</dbReference>
<feature type="transmembrane region" description="Helical" evidence="9">
    <location>
        <begin position="132"/>
        <end position="154"/>
    </location>
</feature>
<feature type="transmembrane region" description="Helical" evidence="9">
    <location>
        <begin position="193"/>
        <end position="214"/>
    </location>
</feature>
<protein>
    <recommendedName>
        <fullName evidence="9">Bidirectional sugar transporter SWEET</fullName>
    </recommendedName>
</protein>
<feature type="transmembrane region" description="Helical" evidence="9">
    <location>
        <begin position="78"/>
        <end position="95"/>
    </location>
</feature>